<evidence type="ECO:0000313" key="13">
    <source>
        <dbReference type="Proteomes" id="UP001159427"/>
    </source>
</evidence>
<reference evidence="12 13" key="1">
    <citation type="submission" date="2022-05" db="EMBL/GenBank/DDBJ databases">
        <authorList>
            <consortium name="Genoscope - CEA"/>
            <person name="William W."/>
        </authorList>
    </citation>
    <scope>NUCLEOTIDE SEQUENCE [LARGE SCALE GENOMIC DNA]</scope>
</reference>
<evidence type="ECO:0000313" key="12">
    <source>
        <dbReference type="EMBL" id="CAH3017315.1"/>
    </source>
</evidence>
<dbReference type="Pfam" id="PF14839">
    <property type="entry name" value="DOR"/>
    <property type="match status" value="1"/>
</dbReference>
<evidence type="ECO:0000256" key="8">
    <source>
        <dbReference type="ARBA" id="ARBA00023242"/>
    </source>
</evidence>
<accession>A0ABN8LQG6</accession>
<protein>
    <recommendedName>
        <fullName evidence="14">Tumor protein p53-inducible nuclear protein 1</fullName>
    </recommendedName>
</protein>
<feature type="region of interest" description="Disordered" evidence="11">
    <location>
        <begin position="99"/>
        <end position="189"/>
    </location>
</feature>
<organism evidence="12 13">
    <name type="scientific">Porites evermanni</name>
    <dbReference type="NCBI Taxonomy" id="104178"/>
    <lineage>
        <taxon>Eukaryota</taxon>
        <taxon>Metazoa</taxon>
        <taxon>Cnidaria</taxon>
        <taxon>Anthozoa</taxon>
        <taxon>Hexacorallia</taxon>
        <taxon>Scleractinia</taxon>
        <taxon>Fungiina</taxon>
        <taxon>Poritidae</taxon>
        <taxon>Porites</taxon>
    </lineage>
</organism>
<keyword evidence="6" id="KW-0010">Activator</keyword>
<evidence type="ECO:0000256" key="1">
    <source>
        <dbReference type="ARBA" id="ARBA00004419"/>
    </source>
</evidence>
<dbReference type="PANTHER" id="PTHR31671:SF3">
    <property type="entry name" value="DIABETES AND OBESITY REGULATED, ISOFORM G"/>
    <property type="match status" value="1"/>
</dbReference>
<feature type="compositionally biased region" description="Basic and acidic residues" evidence="11">
    <location>
        <begin position="121"/>
        <end position="135"/>
    </location>
</feature>
<keyword evidence="13" id="KW-1185">Reference proteome</keyword>
<comment type="subcellular location">
    <subcellularLocation>
        <location evidence="2">Cytoplasm</location>
        <location evidence="2">Cytosol</location>
    </subcellularLocation>
    <subcellularLocation>
        <location evidence="1">Cytoplasmic vesicle</location>
        <location evidence="1">Autophagosome</location>
    </subcellularLocation>
    <subcellularLocation>
        <location evidence="10">Nucleus</location>
        <location evidence="10">Nuclear body</location>
    </subcellularLocation>
</comment>
<evidence type="ECO:0000256" key="3">
    <source>
        <dbReference type="ARBA" id="ARBA00022490"/>
    </source>
</evidence>
<gene>
    <name evidence="12" type="ORF">PEVE_00036684</name>
</gene>
<proteinExistence type="predicted"/>
<evidence type="ECO:0000256" key="2">
    <source>
        <dbReference type="ARBA" id="ARBA00004514"/>
    </source>
</evidence>
<dbReference type="EMBL" id="CALNXI010000059">
    <property type="protein sequence ID" value="CAH3017315.1"/>
    <property type="molecule type" value="Genomic_DNA"/>
</dbReference>
<keyword evidence="7" id="KW-0804">Transcription</keyword>
<evidence type="ECO:0000256" key="4">
    <source>
        <dbReference type="ARBA" id="ARBA00023006"/>
    </source>
</evidence>
<evidence type="ECO:0000256" key="11">
    <source>
        <dbReference type="SAM" id="MobiDB-lite"/>
    </source>
</evidence>
<name>A0ABN8LQG6_9CNID</name>
<evidence type="ECO:0000256" key="5">
    <source>
        <dbReference type="ARBA" id="ARBA00023015"/>
    </source>
</evidence>
<comment type="caution">
    <text evidence="12">The sequence shown here is derived from an EMBL/GenBank/DDBJ whole genome shotgun (WGS) entry which is preliminary data.</text>
</comment>
<evidence type="ECO:0000256" key="9">
    <source>
        <dbReference type="ARBA" id="ARBA00023329"/>
    </source>
</evidence>
<keyword evidence="8" id="KW-0539">Nucleus</keyword>
<dbReference type="PANTHER" id="PTHR31671">
    <property type="entry name" value="DIABETES AND OBESITY REGULATED, ISOFORM G"/>
    <property type="match status" value="1"/>
</dbReference>
<dbReference type="Proteomes" id="UP001159427">
    <property type="component" value="Unassembled WGS sequence"/>
</dbReference>
<evidence type="ECO:0000256" key="10">
    <source>
        <dbReference type="ARBA" id="ARBA00034306"/>
    </source>
</evidence>
<keyword evidence="3" id="KW-0963">Cytoplasm</keyword>
<evidence type="ECO:0000256" key="6">
    <source>
        <dbReference type="ARBA" id="ARBA00023159"/>
    </source>
</evidence>
<keyword evidence="4" id="KW-0072">Autophagy</keyword>
<evidence type="ECO:0000256" key="7">
    <source>
        <dbReference type="ARBA" id="ARBA00023163"/>
    </source>
</evidence>
<feature type="compositionally biased region" description="Basic residues" evidence="11">
    <location>
        <begin position="180"/>
        <end position="189"/>
    </location>
</feature>
<dbReference type="InterPro" id="IPR029431">
    <property type="entry name" value="TP53INP"/>
</dbReference>
<keyword evidence="9" id="KW-0968">Cytoplasmic vesicle</keyword>
<feature type="compositionally biased region" description="Low complexity" evidence="11">
    <location>
        <begin position="110"/>
        <end position="120"/>
    </location>
</feature>
<sequence length="203" mass="22994">MWTTISSYIWGEVDEQIVPGCSVDDTQSDDDWILVDLLENKISAGDGKEASKLKCQIELEESWYVTPPPCFEASGLSPEALESSPMEDLLIEHPSMSVYGAGVRQPSPSPSSSSRSTSAQRTEERAEVERREPRRTVQFQAQLEMIEKRRQTEPPKQGGIRPNKKNLKKQNMVHFQNNSRSKRNKKRNRMLGKHIGVHGKRGC</sequence>
<evidence type="ECO:0008006" key="14">
    <source>
        <dbReference type="Google" id="ProtNLM"/>
    </source>
</evidence>
<keyword evidence="5" id="KW-0805">Transcription regulation</keyword>